<dbReference type="Gene3D" id="3.30.750.24">
    <property type="entry name" value="STAS domain"/>
    <property type="match status" value="1"/>
</dbReference>
<dbReference type="PROSITE" id="PS50801">
    <property type="entry name" value="STAS"/>
    <property type="match status" value="1"/>
</dbReference>
<dbReference type="STRING" id="994479.GCA_000194155_06896"/>
<protein>
    <submittedName>
        <fullName evidence="2">RsbT antagonist protein RsbS</fullName>
    </submittedName>
</protein>
<sequence length="125" mass="12627">MASVSILELDGALVATLQGELTDGAAVGLQQDLAEAVVGVGARGVLIDISGLELVDSFLARTIYDIAAATSLLAAETVVVGMRPEVAITLVELGLTLPGLRTARTVADGMALLGIASPNRSAEGR</sequence>
<keyword evidence="3" id="KW-1185">Reference proteome</keyword>
<feature type="domain" description="STAS" evidence="1">
    <location>
        <begin position="2"/>
        <end position="113"/>
    </location>
</feature>
<name>A0A2N3Y5H0_SACSN</name>
<dbReference type="PANTHER" id="PTHR33745:SF1">
    <property type="entry name" value="RSBT ANTAGONIST PROTEIN RSBS"/>
    <property type="match status" value="1"/>
</dbReference>
<organism evidence="2 3">
    <name type="scientific">Saccharopolyspora spinosa</name>
    <dbReference type="NCBI Taxonomy" id="60894"/>
    <lineage>
        <taxon>Bacteria</taxon>
        <taxon>Bacillati</taxon>
        <taxon>Actinomycetota</taxon>
        <taxon>Actinomycetes</taxon>
        <taxon>Pseudonocardiales</taxon>
        <taxon>Pseudonocardiaceae</taxon>
        <taxon>Saccharopolyspora</taxon>
    </lineage>
</organism>
<proteinExistence type="predicted"/>
<dbReference type="Pfam" id="PF01740">
    <property type="entry name" value="STAS"/>
    <property type="match status" value="1"/>
</dbReference>
<evidence type="ECO:0000259" key="1">
    <source>
        <dbReference type="PROSITE" id="PS50801"/>
    </source>
</evidence>
<evidence type="ECO:0000313" key="3">
    <source>
        <dbReference type="Proteomes" id="UP000233786"/>
    </source>
</evidence>
<comment type="caution">
    <text evidence="2">The sequence shown here is derived from an EMBL/GenBank/DDBJ whole genome shotgun (WGS) entry which is preliminary data.</text>
</comment>
<dbReference type="InterPro" id="IPR051932">
    <property type="entry name" value="Bact_StressResp_Reg"/>
</dbReference>
<dbReference type="SUPFAM" id="SSF52091">
    <property type="entry name" value="SpoIIaa-like"/>
    <property type="match status" value="1"/>
</dbReference>
<dbReference type="Proteomes" id="UP000233786">
    <property type="component" value="Unassembled WGS sequence"/>
</dbReference>
<reference evidence="2" key="1">
    <citation type="submission" date="2017-12" db="EMBL/GenBank/DDBJ databases">
        <title>Sequencing the genomes of 1000 Actinobacteria strains.</title>
        <authorList>
            <person name="Klenk H.-P."/>
        </authorList>
    </citation>
    <scope>NUCLEOTIDE SEQUENCE [LARGE SCALE GENOMIC DNA]</scope>
    <source>
        <strain evidence="2">DSM 44228</strain>
    </source>
</reference>
<gene>
    <name evidence="2" type="ORF">A8926_6248</name>
</gene>
<dbReference type="InterPro" id="IPR002645">
    <property type="entry name" value="STAS_dom"/>
</dbReference>
<dbReference type="AlphaFoldDB" id="A0A2N3Y5H0"/>
<dbReference type="OrthoDB" id="9797171at2"/>
<dbReference type="InterPro" id="IPR036513">
    <property type="entry name" value="STAS_dom_sf"/>
</dbReference>
<dbReference type="PANTHER" id="PTHR33745">
    <property type="entry name" value="RSBT ANTAGONIST PROTEIN RSBS-RELATED"/>
    <property type="match status" value="1"/>
</dbReference>
<evidence type="ECO:0000313" key="2">
    <source>
        <dbReference type="EMBL" id="PKW18182.1"/>
    </source>
</evidence>
<dbReference type="RefSeq" id="WP_010314135.1">
    <property type="nucleotide sequence ID" value="NZ_CP061007.1"/>
</dbReference>
<dbReference type="EMBL" id="PJNB01000001">
    <property type="protein sequence ID" value="PKW18182.1"/>
    <property type="molecule type" value="Genomic_DNA"/>
</dbReference>
<accession>A0A2N3Y5H0</accession>
<dbReference type="CDD" id="cd07041">
    <property type="entry name" value="STAS_RsbR_RsbS_like"/>
    <property type="match status" value="1"/>
</dbReference>